<name>A0A0J6SA38_9HYPH</name>
<keyword evidence="3 4" id="KW-0732">Signal</keyword>
<dbReference type="InterPro" id="IPR010068">
    <property type="entry name" value="Peri-bd_TauA"/>
</dbReference>
<evidence type="ECO:0000256" key="4">
    <source>
        <dbReference type="SAM" id="SignalP"/>
    </source>
</evidence>
<reference evidence="6 7" key="1">
    <citation type="submission" date="2015-03" db="EMBL/GenBank/DDBJ databases">
        <title>Genome sequencing of Methylobacterium aquaticum DSM16371 type strain.</title>
        <authorList>
            <person name="Chaudhry V."/>
            <person name="Patil P.B."/>
        </authorList>
    </citation>
    <scope>NUCLEOTIDE SEQUENCE [LARGE SCALE GENOMIC DNA]</scope>
    <source>
        <strain evidence="6 7">DSM 16371</strain>
    </source>
</reference>
<comment type="subcellular location">
    <subcellularLocation>
        <location evidence="1">Periplasm</location>
    </subcellularLocation>
</comment>
<feature type="domain" description="Solute-binding protein family 3/N-terminal" evidence="5">
    <location>
        <begin position="33"/>
        <end position="270"/>
    </location>
</feature>
<dbReference type="AlphaFoldDB" id="A0A0J6SA38"/>
<evidence type="ECO:0000313" key="6">
    <source>
        <dbReference type="EMBL" id="KMO30567.1"/>
    </source>
</evidence>
<evidence type="ECO:0000256" key="3">
    <source>
        <dbReference type="ARBA" id="ARBA00022729"/>
    </source>
</evidence>
<dbReference type="InterPro" id="IPR001638">
    <property type="entry name" value="Solute-binding_3/MltF_N"/>
</dbReference>
<dbReference type="OrthoDB" id="286202at2"/>
<dbReference type="PATRIC" id="fig|270351.6.peg.2060"/>
<dbReference type="NCBIfam" id="TIGR01729">
    <property type="entry name" value="taurine_ABC_bnd"/>
    <property type="match status" value="1"/>
</dbReference>
<dbReference type="Gene3D" id="3.40.190.10">
    <property type="entry name" value="Periplasmic binding protein-like II"/>
    <property type="match status" value="2"/>
</dbReference>
<dbReference type="SUPFAM" id="SSF53850">
    <property type="entry name" value="Periplasmic binding protein-like II"/>
    <property type="match status" value="1"/>
</dbReference>
<dbReference type="PANTHER" id="PTHR30024">
    <property type="entry name" value="ALIPHATIC SULFONATES-BINDING PROTEIN-RELATED"/>
    <property type="match status" value="1"/>
</dbReference>
<evidence type="ECO:0000313" key="7">
    <source>
        <dbReference type="Proteomes" id="UP000035929"/>
    </source>
</evidence>
<accession>A0A0J6SA38</accession>
<dbReference type="InterPro" id="IPR015168">
    <property type="entry name" value="SsuA/THI5"/>
</dbReference>
<evidence type="ECO:0000256" key="1">
    <source>
        <dbReference type="ARBA" id="ARBA00004418"/>
    </source>
</evidence>
<organism evidence="6 7">
    <name type="scientific">Methylobacterium aquaticum</name>
    <dbReference type="NCBI Taxonomy" id="270351"/>
    <lineage>
        <taxon>Bacteria</taxon>
        <taxon>Pseudomonadati</taxon>
        <taxon>Pseudomonadota</taxon>
        <taxon>Alphaproteobacteria</taxon>
        <taxon>Hyphomicrobiales</taxon>
        <taxon>Methylobacteriaceae</taxon>
        <taxon>Methylobacterium</taxon>
    </lineage>
</organism>
<dbReference type="SMART" id="SM00062">
    <property type="entry name" value="PBPb"/>
    <property type="match status" value="1"/>
</dbReference>
<gene>
    <name evidence="6" type="ORF">VP06_21495</name>
</gene>
<dbReference type="PROSITE" id="PS51318">
    <property type="entry name" value="TAT"/>
    <property type="match status" value="1"/>
</dbReference>
<proteinExistence type="inferred from homology"/>
<comment type="similarity">
    <text evidence="2">Belongs to the bacterial solute-binding protein SsuA/TauA family.</text>
</comment>
<dbReference type="RefSeq" id="WP_048465809.1">
    <property type="nucleotide sequence ID" value="NZ_LABX01000170.1"/>
</dbReference>
<evidence type="ECO:0000259" key="5">
    <source>
        <dbReference type="SMART" id="SM00062"/>
    </source>
</evidence>
<dbReference type="Proteomes" id="UP000035929">
    <property type="component" value="Unassembled WGS sequence"/>
</dbReference>
<evidence type="ECO:0000256" key="2">
    <source>
        <dbReference type="ARBA" id="ARBA00010742"/>
    </source>
</evidence>
<dbReference type="EMBL" id="LABX01000170">
    <property type="protein sequence ID" value="KMO30567.1"/>
    <property type="molecule type" value="Genomic_DNA"/>
</dbReference>
<dbReference type="GO" id="GO:0042597">
    <property type="term" value="C:periplasmic space"/>
    <property type="evidence" value="ECO:0007669"/>
    <property type="project" value="UniProtKB-SubCell"/>
</dbReference>
<dbReference type="GO" id="GO:0042918">
    <property type="term" value="P:alkanesulfonate transmembrane transport"/>
    <property type="evidence" value="ECO:0007669"/>
    <property type="project" value="TreeGrafter"/>
</dbReference>
<feature type="chain" id="PRO_5005280927" evidence="4">
    <location>
        <begin position="30"/>
        <end position="338"/>
    </location>
</feature>
<dbReference type="PANTHER" id="PTHR30024:SF47">
    <property type="entry name" value="TAURINE-BINDING PERIPLASMIC PROTEIN"/>
    <property type="match status" value="1"/>
</dbReference>
<comment type="caution">
    <text evidence="6">The sequence shown here is derived from an EMBL/GenBank/DDBJ whole genome shotgun (WGS) entry which is preliminary data.</text>
</comment>
<dbReference type="InterPro" id="IPR006311">
    <property type="entry name" value="TAT_signal"/>
</dbReference>
<sequence>MITRKTLLSALAALALGSMAGAGIAPAQAADKRVTFAYQDMTTPIRVLMESGDLEKRTGYTVKWVKFGGGGDVIRAMASGNVDIGEAGSSPIAAAASQGLPLKLFWILDDIGDAEQLVARNGSGIATVKDLKGKTVGVPFVSTAHYQLMFALQEAGLGPKDVKVLNMRPPEIAAAWERGDIDATFIWAPVLTVAKKSGTVLASAGDFARKGKATFDGIVVTDAFLAAHRDFMTTFVRLLAAADAEYAKAGATWTEGSPQVAAIAKWTGATPAEVPAALSAYRFPTLAEQASPRWLGGGAADALKSTAEFLKAQGRVPDLAPNYAAFVTTDVVEAAAKP</sequence>
<feature type="signal peptide" evidence="4">
    <location>
        <begin position="1"/>
        <end position="29"/>
    </location>
</feature>
<protein>
    <submittedName>
        <fullName evidence="6">Taurine ABC transporter substrate-binding protein</fullName>
    </submittedName>
</protein>
<dbReference type="Pfam" id="PF09084">
    <property type="entry name" value="NMT1"/>
    <property type="match status" value="1"/>
</dbReference>